<dbReference type="PANTHER" id="PTHR36932:SF1">
    <property type="entry name" value="CAPSULAR POLYSACCHARIDE BIOSYNTHESIS PROTEIN"/>
    <property type="match status" value="1"/>
</dbReference>
<dbReference type="Gene3D" id="3.40.50.12780">
    <property type="entry name" value="N-terminal domain of ligase-like"/>
    <property type="match status" value="1"/>
</dbReference>
<dbReference type="InterPro" id="IPR042099">
    <property type="entry name" value="ANL_N_sf"/>
</dbReference>
<dbReference type="InterPro" id="IPR053158">
    <property type="entry name" value="CapK_Type1_Caps_Biosynth"/>
</dbReference>
<dbReference type="eggNOG" id="COG1541">
    <property type="taxonomic scope" value="Bacteria"/>
</dbReference>
<reference evidence="1 2" key="1">
    <citation type="submission" date="2014-07" db="EMBL/GenBank/DDBJ databases">
        <title>Genome Sequence of Rhodococcus opacus Strain R7, a Biodegrader of Mono- and Polycyclic Aromatic Hydrocarbons.</title>
        <authorList>
            <person name="Di Gennaro P."/>
            <person name="Zampolli J."/>
            <person name="Presti I."/>
            <person name="Cappelletti M."/>
            <person name="D'Ursi P."/>
            <person name="Orro A."/>
            <person name="Mezzelani A."/>
            <person name="Milanesi L."/>
        </authorList>
    </citation>
    <scope>NUCLEOTIDE SEQUENCE [LARGE SCALE GENOMIC DNA]</scope>
    <source>
        <strain evidence="1 2">R7</strain>
    </source>
</reference>
<evidence type="ECO:0000313" key="1">
    <source>
        <dbReference type="EMBL" id="AII03695.1"/>
    </source>
</evidence>
<evidence type="ECO:0000313" key="2">
    <source>
        <dbReference type="Proteomes" id="UP000028488"/>
    </source>
</evidence>
<sequence>MSRSVPGSASDDAEHTAYARVRAGQVKAVQAALEDHMGRLDWSREQIERYRIERLRALLAHARERSPFHARRLRGLDPSSASLTDLASLPMMTKQDAQDEWDSIVTVRNLDRERAERILAEQQWFSYTPGDEQIFSSGGSSGVRGVYVWDWQFYVSAACLAWRVQAREERRASSASSCARLAVLAAGVPPHASTPLFDVPTAPGMETVVIPAGAPFDEVVAAVAAARPTHLVGYATVIGRLARAAVAGDLDISPVRVSTNSEPLLDEDRQAIRDAWSAPIHNLWGSTEIGVQAVGCGYGEGLHVCEDEVVLERVDEGGAPVAADVPAARTLATGLANRTFPFIRYDLGDQVTLLPGRCACGSAFVRVADIGGRRDDDFRYGTMTVPASTFRYVLGADPRVSEYQVRQTADGAEIFAVGDPDVSALTSAVTAALRRQGLSDPQVRIEVVDQLQRHQASGKLQRFIALR</sequence>
<dbReference type="Proteomes" id="UP000028488">
    <property type="component" value="Chromosome"/>
</dbReference>
<proteinExistence type="predicted"/>
<organism evidence="1 2">
    <name type="scientific">Rhodococcus opacus</name>
    <name type="common">Nocardia opaca</name>
    <dbReference type="NCBI Taxonomy" id="37919"/>
    <lineage>
        <taxon>Bacteria</taxon>
        <taxon>Bacillati</taxon>
        <taxon>Actinomycetota</taxon>
        <taxon>Actinomycetes</taxon>
        <taxon>Mycobacteriales</taxon>
        <taxon>Nocardiaceae</taxon>
        <taxon>Rhodococcus</taxon>
    </lineage>
</organism>
<dbReference type="RefSeq" id="WP_128638553.1">
    <property type="nucleotide sequence ID" value="NZ_CP008947.1"/>
</dbReference>
<gene>
    <name evidence="1" type="ORF">EP51_03330</name>
</gene>
<name>A0A076EBN4_RHOOP</name>
<dbReference type="EMBL" id="CP008947">
    <property type="protein sequence ID" value="AII03695.1"/>
    <property type="molecule type" value="Genomic_DNA"/>
</dbReference>
<dbReference type="SUPFAM" id="SSF56801">
    <property type="entry name" value="Acetyl-CoA synthetase-like"/>
    <property type="match status" value="1"/>
</dbReference>
<dbReference type="PANTHER" id="PTHR36932">
    <property type="entry name" value="CAPSULAR POLYSACCHARIDE BIOSYNTHESIS PROTEIN"/>
    <property type="match status" value="1"/>
</dbReference>
<protein>
    <submittedName>
        <fullName evidence="1">AMP-dependent synthetase</fullName>
    </submittedName>
</protein>
<dbReference type="AlphaFoldDB" id="A0A076EBN4"/>
<accession>A0A076EBN4</accession>